<dbReference type="EMBL" id="QKWP01000199">
    <property type="protein sequence ID" value="RIB24841.1"/>
    <property type="molecule type" value="Genomic_DNA"/>
</dbReference>
<gene>
    <name evidence="2" type="ORF">C2G38_2167528</name>
</gene>
<reference evidence="2 3" key="1">
    <citation type="submission" date="2018-06" db="EMBL/GenBank/DDBJ databases">
        <title>Comparative genomics reveals the genomic features of Rhizophagus irregularis, R. cerebriforme, R. diaphanum and Gigaspora rosea, and their symbiotic lifestyle signature.</title>
        <authorList>
            <person name="Morin E."/>
            <person name="San Clemente H."/>
            <person name="Chen E.C.H."/>
            <person name="De La Providencia I."/>
            <person name="Hainaut M."/>
            <person name="Kuo A."/>
            <person name="Kohler A."/>
            <person name="Murat C."/>
            <person name="Tang N."/>
            <person name="Roy S."/>
            <person name="Loubradou J."/>
            <person name="Henrissat B."/>
            <person name="Grigoriev I.V."/>
            <person name="Corradi N."/>
            <person name="Roux C."/>
            <person name="Martin F.M."/>
        </authorList>
    </citation>
    <scope>NUCLEOTIDE SEQUENCE [LARGE SCALE GENOMIC DNA]</scope>
    <source>
        <strain evidence="2 3">DAOM 194757</strain>
    </source>
</reference>
<name>A0A397VSV7_9GLOM</name>
<dbReference type="PANTHER" id="PTHR31669">
    <property type="entry name" value="PROTEIN FAR1-RELATED SEQUENCE 10-RELATED"/>
    <property type="match status" value="1"/>
</dbReference>
<evidence type="ECO:0000313" key="3">
    <source>
        <dbReference type="Proteomes" id="UP000266673"/>
    </source>
</evidence>
<dbReference type="OrthoDB" id="2415133at2759"/>
<feature type="domain" description="FAR1" evidence="1">
    <location>
        <begin position="99"/>
        <end position="188"/>
    </location>
</feature>
<protein>
    <recommendedName>
        <fullName evidence="1">FAR1 domain-containing protein</fullName>
    </recommendedName>
</protein>
<proteinExistence type="predicted"/>
<accession>A0A397VSV7</accession>
<dbReference type="InterPro" id="IPR004330">
    <property type="entry name" value="FAR1_DNA_bnd_dom"/>
</dbReference>
<dbReference type="InterPro" id="IPR031052">
    <property type="entry name" value="FHY3/FAR1"/>
</dbReference>
<dbReference type="GO" id="GO:0006355">
    <property type="term" value="P:regulation of DNA-templated transcription"/>
    <property type="evidence" value="ECO:0007669"/>
    <property type="project" value="InterPro"/>
</dbReference>
<dbReference type="Pfam" id="PF03101">
    <property type="entry name" value="FAR1"/>
    <property type="match status" value="1"/>
</dbReference>
<evidence type="ECO:0000259" key="1">
    <source>
        <dbReference type="Pfam" id="PF03101"/>
    </source>
</evidence>
<dbReference type="AlphaFoldDB" id="A0A397VSV7"/>
<evidence type="ECO:0000313" key="2">
    <source>
        <dbReference type="EMBL" id="RIB24841.1"/>
    </source>
</evidence>
<sequence length="353" mass="41455">MSNMNRADFLQSYSYFLQDVEDIPGLSSDLMFTSEVYDMSLQYNKLSLENYIDLDKFYDDRNDSSECDNLEYNEKDDILLSSSLEVGMLFDDFDHAERFLNQYAKDNGFVVTKERCEKDNNNKSIIVRRTFVSHHGRSRKSKKVVDIVQQRDHASEKINCLWVCNINKIKDRESVKVTSFVNQHNHICNDRVAQYAPKYSRFSPEVLDDIRFFTVDGQMGTKIQYRLLAAKYKDIYIHKKDLYNAIYRFKATSAHQRQGDGQSILNKLLELQYEEPGWIIKIRLEGPDNRLVGLFWMNPMQVQLLINYKDVVICDNTCKTNWYDMYLSLLVVVDNNTRTCQGLSEDETSDSYQ</sequence>
<dbReference type="Proteomes" id="UP000266673">
    <property type="component" value="Unassembled WGS sequence"/>
</dbReference>
<dbReference type="PANTHER" id="PTHR31669:SF251">
    <property type="entry name" value="PROTEIN FAR1-RELATED SEQUENCE"/>
    <property type="match status" value="1"/>
</dbReference>
<comment type="caution">
    <text evidence="2">The sequence shown here is derived from an EMBL/GenBank/DDBJ whole genome shotgun (WGS) entry which is preliminary data.</text>
</comment>
<organism evidence="2 3">
    <name type="scientific">Gigaspora rosea</name>
    <dbReference type="NCBI Taxonomy" id="44941"/>
    <lineage>
        <taxon>Eukaryota</taxon>
        <taxon>Fungi</taxon>
        <taxon>Fungi incertae sedis</taxon>
        <taxon>Mucoromycota</taxon>
        <taxon>Glomeromycotina</taxon>
        <taxon>Glomeromycetes</taxon>
        <taxon>Diversisporales</taxon>
        <taxon>Gigasporaceae</taxon>
        <taxon>Gigaspora</taxon>
    </lineage>
</organism>
<keyword evidence="3" id="KW-1185">Reference proteome</keyword>